<evidence type="ECO:0000313" key="2">
    <source>
        <dbReference type="Proteomes" id="UP001181693"/>
    </source>
</evidence>
<gene>
    <name evidence="1" type="ORF">GDO54_003324</name>
</gene>
<evidence type="ECO:0000313" key="1">
    <source>
        <dbReference type="EMBL" id="DBA15868.1"/>
    </source>
</evidence>
<protein>
    <submittedName>
        <fullName evidence="1">Uncharacterized protein</fullName>
    </submittedName>
</protein>
<keyword evidence="2" id="KW-1185">Reference proteome</keyword>
<proteinExistence type="predicted"/>
<comment type="caution">
    <text evidence="1">The sequence shown here is derived from an EMBL/GenBank/DDBJ whole genome shotgun (WGS) entry which is preliminary data.</text>
</comment>
<name>A0AAV2ZP51_PYXAD</name>
<dbReference type="EMBL" id="DYDO01000011">
    <property type="protein sequence ID" value="DBA15868.1"/>
    <property type="molecule type" value="Genomic_DNA"/>
</dbReference>
<organism evidence="1 2">
    <name type="scientific">Pyxicephalus adspersus</name>
    <name type="common">African bullfrog</name>
    <dbReference type="NCBI Taxonomy" id="30357"/>
    <lineage>
        <taxon>Eukaryota</taxon>
        <taxon>Metazoa</taxon>
        <taxon>Chordata</taxon>
        <taxon>Craniata</taxon>
        <taxon>Vertebrata</taxon>
        <taxon>Euteleostomi</taxon>
        <taxon>Amphibia</taxon>
        <taxon>Batrachia</taxon>
        <taxon>Anura</taxon>
        <taxon>Neobatrachia</taxon>
        <taxon>Ranoidea</taxon>
        <taxon>Pyxicephalidae</taxon>
        <taxon>Pyxicephalinae</taxon>
        <taxon>Pyxicephalus</taxon>
    </lineage>
</organism>
<accession>A0AAV2ZP51</accession>
<reference evidence="1" key="1">
    <citation type="thesis" date="2020" institute="ProQuest LLC" country="789 East Eisenhower Parkway, Ann Arbor, MI, USA">
        <title>Comparative Genomics and Chromosome Evolution.</title>
        <authorList>
            <person name="Mudd A.B."/>
        </authorList>
    </citation>
    <scope>NUCLEOTIDE SEQUENCE</scope>
    <source>
        <strain evidence="1">1538</strain>
        <tissue evidence="1">Blood</tissue>
    </source>
</reference>
<dbReference type="Proteomes" id="UP001181693">
    <property type="component" value="Unassembled WGS sequence"/>
</dbReference>
<dbReference type="AlphaFoldDB" id="A0AAV2ZP51"/>
<sequence length="81" mass="9601">MNFSRVQFLAYTYQLETFYSNSWSSKDIAMSFNIPWLLIIQVESGEEDFLSCHFLQLRSPMSRRKSEACCLRKSWPPALRI</sequence>